<evidence type="ECO:0000313" key="4">
    <source>
        <dbReference type="Proteomes" id="UP000327000"/>
    </source>
</evidence>
<protein>
    <recommendedName>
        <fullName evidence="5">Lantibiotic dehydratase</fullName>
    </recommendedName>
</protein>
<reference evidence="3 4" key="1">
    <citation type="journal article" date="2019" name="Microb. Cell Fact.">
        <title>Exploring novel herbicidin analogues by transcriptional regulator overexpression and MS/MS molecular networking.</title>
        <authorList>
            <person name="Shi Y."/>
            <person name="Gu R."/>
            <person name="Li Y."/>
            <person name="Wang X."/>
            <person name="Ren W."/>
            <person name="Li X."/>
            <person name="Wang L."/>
            <person name="Xie Y."/>
            <person name="Hong B."/>
        </authorList>
    </citation>
    <scope>NUCLEOTIDE SEQUENCE [LARGE SCALE GENOMIC DNA]</scope>
    <source>
        <strain evidence="3 4">US-43</strain>
    </source>
</reference>
<evidence type="ECO:0008006" key="5">
    <source>
        <dbReference type="Google" id="ProtNLM"/>
    </source>
</evidence>
<dbReference type="Pfam" id="PF14028">
    <property type="entry name" value="Lant_dehydr_C"/>
    <property type="match status" value="1"/>
</dbReference>
<dbReference type="Proteomes" id="UP000327000">
    <property type="component" value="Unassembled WGS sequence"/>
</dbReference>
<dbReference type="Pfam" id="PF04738">
    <property type="entry name" value="Lant_dehydr_N"/>
    <property type="match status" value="1"/>
</dbReference>
<dbReference type="NCBIfam" id="TIGR03891">
    <property type="entry name" value="thiopep_ocin"/>
    <property type="match status" value="1"/>
</dbReference>
<evidence type="ECO:0000313" key="3">
    <source>
        <dbReference type="EMBL" id="KAB7835529.1"/>
    </source>
</evidence>
<dbReference type="InterPro" id="IPR023809">
    <property type="entry name" value="Thiopep_bacteriocin_synth_dom"/>
</dbReference>
<gene>
    <name evidence="3" type="ORF">FRZ00_26940</name>
</gene>
<name>A0A5N5W155_STRMB</name>
<dbReference type="EMBL" id="VOKX01000107">
    <property type="protein sequence ID" value="KAB7835529.1"/>
    <property type="molecule type" value="Genomic_DNA"/>
</dbReference>
<evidence type="ECO:0000259" key="1">
    <source>
        <dbReference type="Pfam" id="PF04738"/>
    </source>
</evidence>
<comment type="caution">
    <text evidence="3">The sequence shown here is derived from an EMBL/GenBank/DDBJ whole genome shotgun (WGS) entry which is preliminary data.</text>
</comment>
<dbReference type="OrthoDB" id="1273722at2"/>
<evidence type="ECO:0000259" key="2">
    <source>
        <dbReference type="Pfam" id="PF14028"/>
    </source>
</evidence>
<dbReference type="RefSeq" id="WP_152265306.1">
    <property type="nucleotide sequence ID" value="NZ_VOKX01000107.1"/>
</dbReference>
<organism evidence="3 4">
    <name type="scientific">Streptomyces mobaraensis</name>
    <name type="common">Streptoverticillium mobaraense</name>
    <dbReference type="NCBI Taxonomy" id="35621"/>
    <lineage>
        <taxon>Bacteria</taxon>
        <taxon>Bacillati</taxon>
        <taxon>Actinomycetota</taxon>
        <taxon>Actinomycetes</taxon>
        <taxon>Kitasatosporales</taxon>
        <taxon>Streptomycetaceae</taxon>
        <taxon>Streptomyces</taxon>
    </lineage>
</organism>
<sequence>MSALTRLGFISAQPALLRAVCHTDTQLTQLGLTPVPAPGTGVAQMVMWIQRTWAVREVREMVRHASPSLARCLDAVSAGEVGEPGRVGAMVLSLAAYCRRAVTRPAPFGLFAGVCEISFGSEAVAQWGEDHQAVARADGRWLTEIIQALEAIPRLRERLWLTASNVTVRRGDRLVVPWQQRRLDAAGTEVEEVGLGREPEVRSLMALAASPVLYGDLLHKIRAEFPQHDEECVRALLDKLIARRVLLTCLQPPATEPDALGHLVRGLIRAGAQRVAECSEELDGLKDVHQLMAAHNRSGGRAGGLLRAEIHERMARLGSAEQPVTVDVLLDAKVVLPREVAWEAEKAAETLARISPEPYGNDAWRAYRARFLDRYGPGVLVPVLEVTGPGGLGLPEGYHGTPTVGTAPAQMSPRDATLLAAAQHAALTGEELVLDDDLIERLAVGDPAAMTLPAHLELLFDVHSPSLQALERGRFDLAVRGCSRGWGHLSGGRFAALLASQPASRLLQELGNGPTHTVGARRAQLSFPSLSPSGADLARTPRLVPAVIALNEHRRPAADLIELSDLAVLCDGHLLHLVSRSRRQVIEPGSLQPLQIECQTPALARFLDELVRGQAVQMTGPAGTLRPMHWGIARHLPVLPRLRRGRSVLSPAMWLLGPSELPGARASIAQWEDVFAALRCQRRIPDRVLVERFDNRLALDLTRPGDLALLRAQVTGRKPGPLHLVEAPAPDAHGWAGRPTEVVALLRSARPAQPAPLLPPVAERRCPVQPVGASRYLRARLYGPIQARADLLSDRLPALVDELGHPAWWFRPKDGRDPHLELTVRMTDSQAAAAAVHHLGTWSGRLLDTGAISDLALLPYRPRVGLWGHGALLEAAENARAADCAVIADQTRRRDAQEDPRAVAAAAVVGIVEGFLGSREAVHAWLTAWPKDTAGGRLPQGLQHQVTLLIDTGPGSKAAPLWGARRHALGTYRDLLRHGDGIDAKGVLEELVHEHCQRALGPGHATERIVRRLARTHAITALARRAHRTQPPPP</sequence>
<proteinExistence type="predicted"/>
<dbReference type="AlphaFoldDB" id="A0A5N5W155"/>
<feature type="domain" description="Lantibiotic dehydratase N-terminal" evidence="1">
    <location>
        <begin position="56"/>
        <end position="710"/>
    </location>
</feature>
<dbReference type="InterPro" id="IPR006827">
    <property type="entry name" value="Lant_deHydtase_N"/>
</dbReference>
<accession>A0A5N5W155</accession>
<keyword evidence="4" id="KW-1185">Reference proteome</keyword>
<feature type="domain" description="Thiopeptide-type bacteriocin biosynthesis" evidence="2">
    <location>
        <begin position="779"/>
        <end position="1017"/>
    </location>
</feature>